<keyword evidence="9" id="KW-0539">Nucleus</keyword>
<gene>
    <name evidence="13" type="ORF">OFUS_LOCUS16309</name>
</gene>
<dbReference type="SUPFAM" id="SSF46689">
    <property type="entry name" value="Homeodomain-like"/>
    <property type="match status" value="1"/>
</dbReference>
<evidence type="ECO:0000256" key="6">
    <source>
        <dbReference type="ARBA" id="ARBA00023015"/>
    </source>
</evidence>
<evidence type="ECO:0000256" key="3">
    <source>
        <dbReference type="ARBA" id="ARBA00022737"/>
    </source>
</evidence>
<evidence type="ECO:0000256" key="4">
    <source>
        <dbReference type="ARBA" id="ARBA00022771"/>
    </source>
</evidence>
<keyword evidence="4" id="KW-0863">Zinc-finger</keyword>
<dbReference type="SMART" id="SM00225">
    <property type="entry name" value="BTB"/>
    <property type="match status" value="1"/>
</dbReference>
<evidence type="ECO:0000256" key="5">
    <source>
        <dbReference type="ARBA" id="ARBA00022833"/>
    </source>
</evidence>
<dbReference type="GO" id="GO:0000981">
    <property type="term" value="F:DNA-binding transcription factor activity, RNA polymerase II-specific"/>
    <property type="evidence" value="ECO:0007669"/>
    <property type="project" value="TreeGrafter"/>
</dbReference>
<dbReference type="EMBL" id="CAIIXF020000008">
    <property type="protein sequence ID" value="CAH1791196.1"/>
    <property type="molecule type" value="Genomic_DNA"/>
</dbReference>
<dbReference type="GO" id="GO:0000978">
    <property type="term" value="F:RNA polymerase II cis-regulatory region sequence-specific DNA binding"/>
    <property type="evidence" value="ECO:0007669"/>
    <property type="project" value="TreeGrafter"/>
</dbReference>
<keyword evidence="2" id="KW-0479">Metal-binding</keyword>
<evidence type="ECO:0000313" key="14">
    <source>
        <dbReference type="Proteomes" id="UP000749559"/>
    </source>
</evidence>
<name>A0A8S4PBY2_OWEFU</name>
<dbReference type="PROSITE" id="PS50097">
    <property type="entry name" value="BTB"/>
    <property type="match status" value="1"/>
</dbReference>
<dbReference type="GO" id="GO:0008270">
    <property type="term" value="F:zinc ion binding"/>
    <property type="evidence" value="ECO:0007669"/>
    <property type="project" value="UniProtKB-KW"/>
</dbReference>
<evidence type="ECO:0008006" key="15">
    <source>
        <dbReference type="Google" id="ProtNLM"/>
    </source>
</evidence>
<dbReference type="SUPFAM" id="SSF54695">
    <property type="entry name" value="POZ domain"/>
    <property type="match status" value="1"/>
</dbReference>
<proteinExistence type="predicted"/>
<dbReference type="InterPro" id="IPR000210">
    <property type="entry name" value="BTB/POZ_dom"/>
</dbReference>
<dbReference type="InterPro" id="IPR018586">
    <property type="entry name" value="Brinker_DNA-bd"/>
</dbReference>
<feature type="compositionally biased region" description="Basic and acidic residues" evidence="10">
    <location>
        <begin position="413"/>
        <end position="429"/>
    </location>
</feature>
<dbReference type="Gene3D" id="1.10.10.60">
    <property type="entry name" value="Homeodomain-like"/>
    <property type="match status" value="1"/>
</dbReference>
<organism evidence="13 14">
    <name type="scientific">Owenia fusiformis</name>
    <name type="common">Polychaete worm</name>
    <dbReference type="NCBI Taxonomy" id="6347"/>
    <lineage>
        <taxon>Eukaryota</taxon>
        <taxon>Metazoa</taxon>
        <taxon>Spiralia</taxon>
        <taxon>Lophotrochozoa</taxon>
        <taxon>Annelida</taxon>
        <taxon>Polychaeta</taxon>
        <taxon>Sedentaria</taxon>
        <taxon>Canalipalpata</taxon>
        <taxon>Sabellida</taxon>
        <taxon>Oweniida</taxon>
        <taxon>Oweniidae</taxon>
        <taxon>Owenia</taxon>
    </lineage>
</organism>
<accession>A0A8S4PBY2</accession>
<comment type="caution">
    <text evidence="13">The sequence shown here is derived from an EMBL/GenBank/DDBJ whole genome shotgun (WGS) entry which is preliminary data.</text>
</comment>
<evidence type="ECO:0000256" key="2">
    <source>
        <dbReference type="ARBA" id="ARBA00022723"/>
    </source>
</evidence>
<feature type="domain" description="HTH CENPB-type" evidence="12">
    <location>
        <begin position="304"/>
        <end position="374"/>
    </location>
</feature>
<keyword evidence="14" id="KW-1185">Reference proteome</keyword>
<dbReference type="AlphaFoldDB" id="A0A8S4PBY2"/>
<dbReference type="OrthoDB" id="10027872at2759"/>
<keyword evidence="8" id="KW-0804">Transcription</keyword>
<dbReference type="InterPro" id="IPR011333">
    <property type="entry name" value="SKP1/BTB/POZ_sf"/>
</dbReference>
<evidence type="ECO:0000259" key="12">
    <source>
        <dbReference type="PROSITE" id="PS51253"/>
    </source>
</evidence>
<keyword evidence="6" id="KW-0805">Transcription regulation</keyword>
<protein>
    <recommendedName>
        <fullName evidence="15">BTB domain-containing protein</fullName>
    </recommendedName>
</protein>
<feature type="domain" description="BTB" evidence="11">
    <location>
        <begin position="32"/>
        <end position="103"/>
    </location>
</feature>
<dbReference type="Pfam" id="PF03221">
    <property type="entry name" value="HTH_Tnp_Tc5"/>
    <property type="match status" value="1"/>
</dbReference>
<dbReference type="GO" id="GO:0005634">
    <property type="term" value="C:nucleus"/>
    <property type="evidence" value="ECO:0007669"/>
    <property type="project" value="UniProtKB-SubCell"/>
</dbReference>
<keyword evidence="3" id="KW-0677">Repeat</keyword>
<keyword evidence="7" id="KW-0238">DNA-binding</keyword>
<dbReference type="Gene3D" id="3.30.710.10">
    <property type="entry name" value="Potassium Channel Kv1.1, Chain A"/>
    <property type="match status" value="1"/>
</dbReference>
<dbReference type="SMART" id="SM00674">
    <property type="entry name" value="CENPB"/>
    <property type="match status" value="1"/>
</dbReference>
<keyword evidence="5" id="KW-0862">Zinc</keyword>
<dbReference type="InterPro" id="IPR050457">
    <property type="entry name" value="ZnFinger_BTB_dom_contain"/>
</dbReference>
<evidence type="ECO:0000259" key="11">
    <source>
        <dbReference type="PROSITE" id="PS50097"/>
    </source>
</evidence>
<dbReference type="InterPro" id="IPR009057">
    <property type="entry name" value="Homeodomain-like_sf"/>
</dbReference>
<dbReference type="Pfam" id="PF09607">
    <property type="entry name" value="BrkDBD"/>
    <property type="match status" value="1"/>
</dbReference>
<sequence>MWEQDREQKPPVYKLDNLAVGLTQLRNENILCDLLIHLEDGSTVWAHKAVVCAVSPYILQLCQAEQSKSQSMMYINLNHINVTNESLHLIVNYMYGCEIVVSSENLQDMRALANVLQLEDLKESLSENFNVEDHDEATQHEKASAYNEASGLSTSIKVEPCEDILDTSNNIISLSPNIERDYNKNNSTNHTDFDIKLNDADDMDDAEADDYDDSVGDIETPTKRRKKSMELYAAGQEIPGVKPTRTNCYTIEYKLQAVEYARPHNISQTAKMFKSNRKCVRSWIQNEAEFRLMMEQGKSYKKRLSGSGQRSHFPQVETILLKWITEQRALANKVTDRHLQEKCRELGEKMDQPVKGSYQWMYRFKIRHRDSLVKLNQGWISYNNTAFINLPKVVDARKSVDPSPGLSCPAINSREHSSSQAFDDRVRSEACEPTLPSVKIKVQSNDYDMT</sequence>
<dbReference type="Pfam" id="PF00651">
    <property type="entry name" value="BTB"/>
    <property type="match status" value="1"/>
</dbReference>
<comment type="subcellular location">
    <subcellularLocation>
        <location evidence="1">Nucleus</location>
    </subcellularLocation>
</comment>
<evidence type="ECO:0000256" key="7">
    <source>
        <dbReference type="ARBA" id="ARBA00023125"/>
    </source>
</evidence>
<dbReference type="PANTHER" id="PTHR46105:SF5">
    <property type="entry name" value="ZINC FINGER AND BTB DOMAIN-CONTAINING PROTEIN 44 ISOFORM X1"/>
    <property type="match status" value="1"/>
</dbReference>
<dbReference type="InterPro" id="IPR006600">
    <property type="entry name" value="HTH_CenpB_DNA-bd_dom"/>
</dbReference>
<evidence type="ECO:0000256" key="10">
    <source>
        <dbReference type="SAM" id="MobiDB-lite"/>
    </source>
</evidence>
<dbReference type="Proteomes" id="UP000749559">
    <property type="component" value="Unassembled WGS sequence"/>
</dbReference>
<evidence type="ECO:0000256" key="1">
    <source>
        <dbReference type="ARBA" id="ARBA00004123"/>
    </source>
</evidence>
<dbReference type="PROSITE" id="PS51253">
    <property type="entry name" value="HTH_CENPB"/>
    <property type="match status" value="1"/>
</dbReference>
<evidence type="ECO:0000256" key="9">
    <source>
        <dbReference type="ARBA" id="ARBA00023242"/>
    </source>
</evidence>
<dbReference type="PANTHER" id="PTHR46105">
    <property type="entry name" value="AGAP004733-PA"/>
    <property type="match status" value="1"/>
</dbReference>
<reference evidence="13" key="1">
    <citation type="submission" date="2022-03" db="EMBL/GenBank/DDBJ databases">
        <authorList>
            <person name="Martin C."/>
        </authorList>
    </citation>
    <scope>NUCLEOTIDE SEQUENCE</scope>
</reference>
<evidence type="ECO:0000313" key="13">
    <source>
        <dbReference type="EMBL" id="CAH1791196.1"/>
    </source>
</evidence>
<feature type="region of interest" description="Disordered" evidence="10">
    <location>
        <begin position="399"/>
        <end position="429"/>
    </location>
</feature>
<evidence type="ECO:0000256" key="8">
    <source>
        <dbReference type="ARBA" id="ARBA00023163"/>
    </source>
</evidence>